<feature type="transmembrane region" description="Helical" evidence="12">
    <location>
        <begin position="39"/>
        <end position="59"/>
    </location>
</feature>
<organism evidence="14 15">
    <name type="scientific">Onishia taeanensis</name>
    <dbReference type="NCBI Taxonomy" id="284577"/>
    <lineage>
        <taxon>Bacteria</taxon>
        <taxon>Pseudomonadati</taxon>
        <taxon>Pseudomonadota</taxon>
        <taxon>Gammaproteobacteria</taxon>
        <taxon>Oceanospirillales</taxon>
        <taxon>Halomonadaceae</taxon>
        <taxon>Onishia</taxon>
    </lineage>
</organism>
<dbReference type="InterPro" id="IPR051310">
    <property type="entry name" value="MCP_chemotaxis"/>
</dbReference>
<evidence type="ECO:0000256" key="5">
    <source>
        <dbReference type="ARBA" id="ARBA00022989"/>
    </source>
</evidence>
<comment type="subcellular location">
    <subcellularLocation>
        <location evidence="1">Cell membrane</location>
        <topology evidence="1">Multi-pass membrane protein</topology>
    </subcellularLocation>
</comment>
<dbReference type="GO" id="GO:0006935">
    <property type="term" value="P:chemotaxis"/>
    <property type="evidence" value="ECO:0007669"/>
    <property type="project" value="TreeGrafter"/>
</dbReference>
<dbReference type="PANTHER" id="PTHR43531">
    <property type="entry name" value="PROTEIN ICFG"/>
    <property type="match status" value="1"/>
</dbReference>
<evidence type="ECO:0000259" key="13">
    <source>
        <dbReference type="PROSITE" id="PS50111"/>
    </source>
</evidence>
<dbReference type="Pfam" id="PF17200">
    <property type="entry name" value="sCache_2"/>
    <property type="match status" value="1"/>
</dbReference>
<accession>A0A1G7TEK9</accession>
<dbReference type="SMART" id="SM00283">
    <property type="entry name" value="MA"/>
    <property type="match status" value="1"/>
</dbReference>
<dbReference type="SUPFAM" id="SSF58104">
    <property type="entry name" value="Methyl-accepting chemotaxis protein (MCP) signaling domain"/>
    <property type="match status" value="1"/>
</dbReference>
<sequence>MSTSGAVALHDASHADTGASAASRGRSVRTTKWTLKRKMWLTLALMWVVMIGIVFSMALQNRDVMYEERQQALSSTIGMVHTLLDGYAGRVESGELSTSEAQQLAVDDLDAMRFGANRSNYVFVFDEQADIVYHPRRDAGSDMSDYQDPKGVAVYRELATLAGQGGGFLHYHSLRSKDDGSSLLSKVSYVERFQPWGWNMAAGVYTDDIQAAFYKKLGQYTIILLIAGGALTAAFLLLIKSVYRSLGGEPKLAASVVSHIAQGDLTQPTALRQGDESSLMYEIERMRLELSAMIARIRQSSESIDTGTSDIAQGNNDLSARTEQQAASLAETASSMEELTATVRQNAENAGHASQLSSHTTESVASGQKTISQVVTAMGEIRESSEEIANIITMIDDITFQTNLLALNASVEAARAGEQGRGFAVVASEVRNLAGRSASAARDIRTLIERSTGQVESGVKLVDQADAGMVDIRDSAQKVTDLMKEISAASNEQSSGIEQVNQAVSQMDQVTQQNASLVQQAAAAASSLEAQSADLYRTVGHFRVPANA</sequence>
<dbReference type="EMBL" id="FNCI01000010">
    <property type="protein sequence ID" value="SDG33756.1"/>
    <property type="molecule type" value="Genomic_DNA"/>
</dbReference>
<feature type="region of interest" description="Disordered" evidence="11">
    <location>
        <begin position="348"/>
        <end position="367"/>
    </location>
</feature>
<keyword evidence="3" id="KW-0488">Methylation</keyword>
<dbReference type="Pfam" id="PF00015">
    <property type="entry name" value="MCPsignal"/>
    <property type="match status" value="1"/>
</dbReference>
<evidence type="ECO:0000313" key="15">
    <source>
        <dbReference type="Proteomes" id="UP000198641"/>
    </source>
</evidence>
<evidence type="ECO:0000256" key="3">
    <source>
        <dbReference type="ARBA" id="ARBA00022481"/>
    </source>
</evidence>
<feature type="transmembrane region" description="Helical" evidence="12">
    <location>
        <begin position="220"/>
        <end position="239"/>
    </location>
</feature>
<feature type="domain" description="Methyl-accepting transducer" evidence="13">
    <location>
        <begin position="300"/>
        <end position="529"/>
    </location>
</feature>
<keyword evidence="5 12" id="KW-1133">Transmembrane helix</keyword>
<dbReference type="PANTHER" id="PTHR43531:SF14">
    <property type="entry name" value="METHYL-ACCEPTING CHEMOTAXIS PROTEIN I-RELATED"/>
    <property type="match status" value="1"/>
</dbReference>
<dbReference type="STRING" id="284577.SAMN05216571_11033"/>
<evidence type="ECO:0000256" key="9">
    <source>
        <dbReference type="PROSITE-ProRule" id="PRU00284"/>
    </source>
</evidence>
<dbReference type="Gene3D" id="1.10.287.950">
    <property type="entry name" value="Methyl-accepting chemotaxis protein"/>
    <property type="match status" value="1"/>
</dbReference>
<dbReference type="GO" id="GO:0004888">
    <property type="term" value="F:transmembrane signaling receptor activity"/>
    <property type="evidence" value="ECO:0007669"/>
    <property type="project" value="TreeGrafter"/>
</dbReference>
<feature type="coiled-coil region" evidence="10">
    <location>
        <begin position="472"/>
        <end position="520"/>
    </location>
</feature>
<dbReference type="GO" id="GO:0005886">
    <property type="term" value="C:plasma membrane"/>
    <property type="evidence" value="ECO:0007669"/>
    <property type="project" value="UniProtKB-SubCell"/>
</dbReference>
<dbReference type="Proteomes" id="UP000198641">
    <property type="component" value="Unassembled WGS sequence"/>
</dbReference>
<name>A0A1G7TEK9_9GAMM</name>
<keyword evidence="7 9" id="KW-0807">Transducer</keyword>
<dbReference type="InterPro" id="IPR033480">
    <property type="entry name" value="sCache_2"/>
</dbReference>
<evidence type="ECO:0000256" key="4">
    <source>
        <dbReference type="ARBA" id="ARBA00022692"/>
    </source>
</evidence>
<reference evidence="14 15" key="1">
    <citation type="submission" date="2016-10" db="EMBL/GenBank/DDBJ databases">
        <authorList>
            <person name="de Groot N.N."/>
        </authorList>
    </citation>
    <scope>NUCLEOTIDE SEQUENCE [LARGE SCALE GENOMIC DNA]</scope>
    <source>
        <strain evidence="14 15">BH539</strain>
    </source>
</reference>
<dbReference type="GO" id="GO:0007165">
    <property type="term" value="P:signal transduction"/>
    <property type="evidence" value="ECO:0007669"/>
    <property type="project" value="UniProtKB-KW"/>
</dbReference>
<keyword evidence="6 12" id="KW-0472">Membrane</keyword>
<dbReference type="SMART" id="SM01049">
    <property type="entry name" value="Cache_2"/>
    <property type="match status" value="1"/>
</dbReference>
<keyword evidence="10" id="KW-0175">Coiled coil</keyword>
<keyword evidence="2" id="KW-1003">Cell membrane</keyword>
<dbReference type="FunFam" id="1.10.287.950:FF:000001">
    <property type="entry name" value="Methyl-accepting chemotaxis sensory transducer"/>
    <property type="match status" value="1"/>
</dbReference>
<keyword evidence="4 12" id="KW-0812">Transmembrane</keyword>
<evidence type="ECO:0000256" key="10">
    <source>
        <dbReference type="SAM" id="Coils"/>
    </source>
</evidence>
<evidence type="ECO:0000256" key="8">
    <source>
        <dbReference type="ARBA" id="ARBA00029447"/>
    </source>
</evidence>
<comment type="similarity">
    <text evidence="8">Belongs to the methyl-accepting chemotaxis (MCP) protein family.</text>
</comment>
<dbReference type="PROSITE" id="PS50111">
    <property type="entry name" value="CHEMOTAXIS_TRANSDUC_2"/>
    <property type="match status" value="1"/>
</dbReference>
<proteinExistence type="inferred from homology"/>
<evidence type="ECO:0000313" key="14">
    <source>
        <dbReference type="EMBL" id="SDG33756.1"/>
    </source>
</evidence>
<dbReference type="Gene3D" id="3.30.450.20">
    <property type="entry name" value="PAS domain"/>
    <property type="match status" value="1"/>
</dbReference>
<dbReference type="AlphaFoldDB" id="A0A1G7TEK9"/>
<evidence type="ECO:0000256" key="11">
    <source>
        <dbReference type="SAM" id="MobiDB-lite"/>
    </source>
</evidence>
<evidence type="ECO:0000256" key="7">
    <source>
        <dbReference type="ARBA" id="ARBA00023224"/>
    </source>
</evidence>
<evidence type="ECO:0000256" key="1">
    <source>
        <dbReference type="ARBA" id="ARBA00004651"/>
    </source>
</evidence>
<dbReference type="CDD" id="cd11386">
    <property type="entry name" value="MCP_signal"/>
    <property type="match status" value="1"/>
</dbReference>
<evidence type="ECO:0000256" key="2">
    <source>
        <dbReference type="ARBA" id="ARBA00022475"/>
    </source>
</evidence>
<keyword evidence="15" id="KW-1185">Reference proteome</keyword>
<gene>
    <name evidence="14" type="ORF">SAMN05216571_11033</name>
</gene>
<protein>
    <submittedName>
        <fullName evidence="14">Methyl-accepting chemotaxis sensory transducer with Cache sensor</fullName>
    </submittedName>
</protein>
<evidence type="ECO:0000256" key="6">
    <source>
        <dbReference type="ARBA" id="ARBA00023136"/>
    </source>
</evidence>
<dbReference type="InterPro" id="IPR004089">
    <property type="entry name" value="MCPsignal_dom"/>
</dbReference>
<evidence type="ECO:0000256" key="12">
    <source>
        <dbReference type="SAM" id="Phobius"/>
    </source>
</evidence>